<dbReference type="SUPFAM" id="SSF46785">
    <property type="entry name" value="Winged helix' DNA-binding domain"/>
    <property type="match status" value="1"/>
</dbReference>
<evidence type="ECO:0000313" key="1">
    <source>
        <dbReference type="EMBL" id="OIQ74117.1"/>
    </source>
</evidence>
<sequence length="135" mass="14636">MHPLAAPAPFAAACADAAATDAATADAVLHLEIHFKVMRLLQAKPDMSQRQMAKALGLSLGKTNFCVQALLAKGWLKLQNFSGNANKQAYAYLLTPEGIANKAQLTTRFLQRKQQEYVLLKAEIEALQREASAAL</sequence>
<protein>
    <recommendedName>
        <fullName evidence="2">MarR family EPS-associated transcriptional regulator</fullName>
    </recommendedName>
</protein>
<comment type="caution">
    <text evidence="1">The sequence shown here is derived from an EMBL/GenBank/DDBJ whole genome shotgun (WGS) entry which is preliminary data.</text>
</comment>
<dbReference type="InterPro" id="IPR036388">
    <property type="entry name" value="WH-like_DNA-bd_sf"/>
</dbReference>
<name>A0A1J5QDU1_9ZZZZ</name>
<reference evidence="1" key="1">
    <citation type="submission" date="2016-10" db="EMBL/GenBank/DDBJ databases">
        <title>Sequence of Gallionella enrichment culture.</title>
        <authorList>
            <person name="Poehlein A."/>
            <person name="Muehling M."/>
            <person name="Daniel R."/>
        </authorList>
    </citation>
    <scope>NUCLEOTIDE SEQUENCE</scope>
</reference>
<accession>A0A1J5QDU1</accession>
<dbReference type="InterPro" id="IPR026433">
    <property type="entry name" value="MarR_EPS"/>
</dbReference>
<dbReference type="AlphaFoldDB" id="A0A1J5QDU1"/>
<gene>
    <name evidence="1" type="ORF">GALL_442400</name>
</gene>
<dbReference type="Gene3D" id="1.10.10.10">
    <property type="entry name" value="Winged helix-like DNA-binding domain superfamily/Winged helix DNA-binding domain"/>
    <property type="match status" value="1"/>
</dbReference>
<dbReference type="InterPro" id="IPR036390">
    <property type="entry name" value="WH_DNA-bd_sf"/>
</dbReference>
<organism evidence="1">
    <name type="scientific">mine drainage metagenome</name>
    <dbReference type="NCBI Taxonomy" id="410659"/>
    <lineage>
        <taxon>unclassified sequences</taxon>
        <taxon>metagenomes</taxon>
        <taxon>ecological metagenomes</taxon>
    </lineage>
</organism>
<evidence type="ECO:0008006" key="2">
    <source>
        <dbReference type="Google" id="ProtNLM"/>
    </source>
</evidence>
<dbReference type="EMBL" id="MLJW01002618">
    <property type="protein sequence ID" value="OIQ74117.1"/>
    <property type="molecule type" value="Genomic_DNA"/>
</dbReference>
<dbReference type="NCBIfam" id="TIGR04176">
    <property type="entry name" value="MarR_EPS"/>
    <property type="match status" value="1"/>
</dbReference>
<proteinExistence type="predicted"/>
<dbReference type="Pfam" id="PF13412">
    <property type="entry name" value="HTH_24"/>
    <property type="match status" value="1"/>
</dbReference>